<accession>A0A2P2JGC6</accession>
<evidence type="ECO:0000313" key="1">
    <source>
        <dbReference type="EMBL" id="MBW92547.1"/>
    </source>
</evidence>
<organism evidence="1">
    <name type="scientific">Rhizophora mucronata</name>
    <name type="common">Asiatic mangrove</name>
    <dbReference type="NCBI Taxonomy" id="61149"/>
    <lineage>
        <taxon>Eukaryota</taxon>
        <taxon>Viridiplantae</taxon>
        <taxon>Streptophyta</taxon>
        <taxon>Embryophyta</taxon>
        <taxon>Tracheophyta</taxon>
        <taxon>Spermatophyta</taxon>
        <taxon>Magnoliopsida</taxon>
        <taxon>eudicotyledons</taxon>
        <taxon>Gunneridae</taxon>
        <taxon>Pentapetalae</taxon>
        <taxon>rosids</taxon>
        <taxon>fabids</taxon>
        <taxon>Malpighiales</taxon>
        <taxon>Rhizophoraceae</taxon>
        <taxon>Rhizophora</taxon>
    </lineage>
</organism>
<proteinExistence type="predicted"/>
<name>A0A2P2JGC6_RHIMU</name>
<dbReference type="EMBL" id="GGEC01012064">
    <property type="protein sequence ID" value="MBW92547.1"/>
    <property type="molecule type" value="Transcribed_RNA"/>
</dbReference>
<sequence>MERLRECMEELLEFTLKSHVNETLEFDLGLSKYFCSKLLELGQNDAVSNLVTATDAGRDFECCTF</sequence>
<reference evidence="1" key="1">
    <citation type="submission" date="2018-02" db="EMBL/GenBank/DDBJ databases">
        <title>Rhizophora mucronata_Transcriptome.</title>
        <authorList>
            <person name="Meera S.P."/>
            <person name="Sreeshan A."/>
            <person name="Augustine A."/>
        </authorList>
    </citation>
    <scope>NUCLEOTIDE SEQUENCE</scope>
    <source>
        <tissue evidence="1">Leaf</tissue>
    </source>
</reference>
<dbReference type="AlphaFoldDB" id="A0A2P2JGC6"/>
<protein>
    <submittedName>
        <fullName evidence="1">Uncharacterized protein</fullName>
    </submittedName>
</protein>